<dbReference type="Pfam" id="PF00201">
    <property type="entry name" value="UDPGT"/>
    <property type="match status" value="3"/>
</dbReference>
<dbReference type="InterPro" id="IPR002213">
    <property type="entry name" value="UDP_glucos_trans"/>
</dbReference>
<proteinExistence type="inferred from homology"/>
<protein>
    <recommendedName>
        <fullName evidence="6">Glucuronosyltransferase</fullName>
    </recommendedName>
</protein>
<evidence type="ECO:0000256" key="3">
    <source>
        <dbReference type="ARBA" id="ARBA00022679"/>
    </source>
</evidence>
<accession>A0AAN9XYQ8</accession>
<name>A0AAN9XYQ8_9HEMI</name>
<keyword evidence="2" id="KW-0328">Glycosyltransferase</keyword>
<sequence>MQTLTLSKCIRKAFRLRRENVRDSKMASCPTVFSRNAFHAFNETLLASTVNYRVITHGTNFLTFRRASSDRSFKEFNIQKFMDEAESGVIYLSLGSTVEPTAFEDLGNTFVQILGRLPQRIIMKWDPKLLHSVPNNVKVQKWIPQCEVLILAYELYGLPRSQKLLEKHFHFERENMPHIKDIVKNISVTFVTNHYSWGYVKPNLPNIVNVAGLHFTPPKSLPSNMQKFMDEAEFGVVFLSLGSTVEPSALDNLGNIFIQALKNIPQRVIMKWDPKLLQNIPDNVLVQEWIPQNEVLNTADLIKYLRRADRFTNLLHFFAHNHNHAEEVLNLPEIQNIIHSRDHYDLVIAELFYLDVFLAFGYKFKAPIVAMCPMNLMFFYSWILGNPYPSSYVPNQFLWYTENMTLFTRFSNTVFNFFSDHPNCRLFITHGGLHSALESINASVPFVGIPILSDQYYNMAAAEHFGIGRMVPFEKVSVKLFSEIQDVLYNPK</sequence>
<dbReference type="SUPFAM" id="SSF53756">
    <property type="entry name" value="UDP-Glycosyltransferase/glycogen phosphorylase"/>
    <property type="match status" value="4"/>
</dbReference>
<comment type="caution">
    <text evidence="4">The sequence shown here is derived from an EMBL/GenBank/DDBJ whole genome shotgun (WGS) entry which is preliminary data.</text>
</comment>
<organism evidence="4 5">
    <name type="scientific">Parthenolecanium corni</name>
    <dbReference type="NCBI Taxonomy" id="536013"/>
    <lineage>
        <taxon>Eukaryota</taxon>
        <taxon>Metazoa</taxon>
        <taxon>Ecdysozoa</taxon>
        <taxon>Arthropoda</taxon>
        <taxon>Hexapoda</taxon>
        <taxon>Insecta</taxon>
        <taxon>Pterygota</taxon>
        <taxon>Neoptera</taxon>
        <taxon>Paraneoptera</taxon>
        <taxon>Hemiptera</taxon>
        <taxon>Sternorrhyncha</taxon>
        <taxon>Coccoidea</taxon>
        <taxon>Coccidae</taxon>
        <taxon>Parthenolecanium</taxon>
    </lineage>
</organism>
<dbReference type="Proteomes" id="UP001367676">
    <property type="component" value="Unassembled WGS sequence"/>
</dbReference>
<reference evidence="4 5" key="1">
    <citation type="submission" date="2024-03" db="EMBL/GenBank/DDBJ databases">
        <title>Adaptation during the transition from Ophiocordyceps entomopathogen to insect associate is accompanied by gene loss and intensified selection.</title>
        <authorList>
            <person name="Ward C.M."/>
            <person name="Onetto C.A."/>
            <person name="Borneman A.R."/>
        </authorList>
    </citation>
    <scope>NUCLEOTIDE SEQUENCE [LARGE SCALE GENOMIC DNA]</scope>
    <source>
        <strain evidence="4">AWRI1</strain>
        <tissue evidence="4">Single Adult Female</tissue>
    </source>
</reference>
<dbReference type="PANTHER" id="PTHR48043">
    <property type="entry name" value="EG:EG0003.4 PROTEIN-RELATED"/>
    <property type="match status" value="1"/>
</dbReference>
<dbReference type="GO" id="GO:0008194">
    <property type="term" value="F:UDP-glycosyltransferase activity"/>
    <property type="evidence" value="ECO:0007669"/>
    <property type="project" value="InterPro"/>
</dbReference>
<dbReference type="InterPro" id="IPR050271">
    <property type="entry name" value="UDP-glycosyltransferase"/>
</dbReference>
<dbReference type="Gene3D" id="3.40.50.2000">
    <property type="entry name" value="Glycogen Phosphorylase B"/>
    <property type="match status" value="2"/>
</dbReference>
<evidence type="ECO:0000256" key="1">
    <source>
        <dbReference type="ARBA" id="ARBA00009995"/>
    </source>
</evidence>
<dbReference type="AlphaFoldDB" id="A0AAN9XYQ8"/>
<evidence type="ECO:0000313" key="4">
    <source>
        <dbReference type="EMBL" id="KAK7574409.1"/>
    </source>
</evidence>
<keyword evidence="5" id="KW-1185">Reference proteome</keyword>
<evidence type="ECO:0000256" key="2">
    <source>
        <dbReference type="ARBA" id="ARBA00022676"/>
    </source>
</evidence>
<evidence type="ECO:0000313" key="5">
    <source>
        <dbReference type="Proteomes" id="UP001367676"/>
    </source>
</evidence>
<keyword evidence="3" id="KW-0808">Transferase</keyword>
<gene>
    <name evidence="4" type="ORF">V9T40_011600</name>
</gene>
<dbReference type="EMBL" id="JBBCAQ010000037">
    <property type="protein sequence ID" value="KAK7574409.1"/>
    <property type="molecule type" value="Genomic_DNA"/>
</dbReference>
<dbReference type="PANTHER" id="PTHR48043:SF159">
    <property type="entry name" value="EG:EG0003.4 PROTEIN-RELATED"/>
    <property type="match status" value="1"/>
</dbReference>
<comment type="similarity">
    <text evidence="1">Belongs to the UDP-glycosyltransferase family.</text>
</comment>
<evidence type="ECO:0008006" key="6">
    <source>
        <dbReference type="Google" id="ProtNLM"/>
    </source>
</evidence>